<dbReference type="GO" id="GO:0007165">
    <property type="term" value="P:signal transduction"/>
    <property type="evidence" value="ECO:0007669"/>
    <property type="project" value="UniProtKB-KW"/>
</dbReference>
<evidence type="ECO:0000256" key="1">
    <source>
        <dbReference type="ARBA" id="ARBA00004651"/>
    </source>
</evidence>
<dbReference type="CDD" id="cd11386">
    <property type="entry name" value="MCP_signal"/>
    <property type="match status" value="1"/>
</dbReference>
<keyword evidence="6 11" id="KW-0472">Membrane</keyword>
<accession>A0AAJ0ZFX5</accession>
<keyword evidence="10" id="KW-0175">Coiled coil</keyword>
<evidence type="ECO:0000256" key="4">
    <source>
        <dbReference type="ARBA" id="ARBA00022692"/>
    </source>
</evidence>
<dbReference type="Pfam" id="PF08269">
    <property type="entry name" value="dCache_2"/>
    <property type="match status" value="1"/>
</dbReference>
<evidence type="ECO:0000256" key="7">
    <source>
        <dbReference type="ARBA" id="ARBA00023224"/>
    </source>
</evidence>
<dbReference type="PROSITE" id="PS50111">
    <property type="entry name" value="CHEMOTAXIS_TRANSDUC_2"/>
    <property type="match status" value="1"/>
</dbReference>
<name>A0AAJ0ZFX5_9PSED</name>
<dbReference type="FunFam" id="1.10.287.950:FF:000001">
    <property type="entry name" value="Methyl-accepting chemotaxis sensory transducer"/>
    <property type="match status" value="1"/>
</dbReference>
<dbReference type="Proteomes" id="UP000787568">
    <property type="component" value="Unassembled WGS sequence"/>
</dbReference>
<comment type="caution">
    <text evidence="14">The sequence shown here is derived from an EMBL/GenBank/DDBJ whole genome shotgun (WGS) entry which is preliminary data.</text>
</comment>
<reference evidence="14" key="1">
    <citation type="submission" date="2020-12" db="EMBL/GenBank/DDBJ databases">
        <title>Generalized mutagenesis with transposon Tn5. A laboratory procedure for the identification of genes responsible for a bacterial phenotype and its regulation, illustrated with phenazine production in Pseudomonas chlororaphis.</title>
        <authorList>
            <person name="Muzio F."/>
            <person name="Sobrero P."/>
            <person name="Agaras B."/>
            <person name="Valverde C."/>
        </authorList>
    </citation>
    <scope>NUCLEOTIDE SEQUENCE</scope>
    <source>
        <strain evidence="14">SMMP3</strain>
    </source>
</reference>
<evidence type="ECO:0000256" key="8">
    <source>
        <dbReference type="ARBA" id="ARBA00029447"/>
    </source>
</evidence>
<evidence type="ECO:0000259" key="12">
    <source>
        <dbReference type="PROSITE" id="PS50111"/>
    </source>
</evidence>
<feature type="domain" description="HAMP" evidence="13">
    <location>
        <begin position="213"/>
        <end position="267"/>
    </location>
</feature>
<evidence type="ECO:0000256" key="2">
    <source>
        <dbReference type="ARBA" id="ARBA00022475"/>
    </source>
</evidence>
<evidence type="ECO:0000256" key="9">
    <source>
        <dbReference type="PROSITE-ProRule" id="PRU00284"/>
    </source>
</evidence>
<evidence type="ECO:0000313" key="15">
    <source>
        <dbReference type="Proteomes" id="UP000787568"/>
    </source>
</evidence>
<evidence type="ECO:0000313" key="14">
    <source>
        <dbReference type="EMBL" id="MBU4631767.1"/>
    </source>
</evidence>
<dbReference type="PANTHER" id="PTHR32089">
    <property type="entry name" value="METHYL-ACCEPTING CHEMOTAXIS PROTEIN MCPB"/>
    <property type="match status" value="1"/>
</dbReference>
<comment type="similarity">
    <text evidence="8">Belongs to the methyl-accepting chemotaxis (MCP) protein family.</text>
</comment>
<dbReference type="SMART" id="SM00283">
    <property type="entry name" value="MA"/>
    <property type="match status" value="1"/>
</dbReference>
<evidence type="ECO:0000256" key="11">
    <source>
        <dbReference type="SAM" id="Phobius"/>
    </source>
</evidence>
<dbReference type="InterPro" id="IPR033480">
    <property type="entry name" value="sCache_2"/>
</dbReference>
<dbReference type="InterPro" id="IPR004089">
    <property type="entry name" value="MCPsignal_dom"/>
</dbReference>
<keyword evidence="5 11" id="KW-1133">Transmembrane helix</keyword>
<evidence type="ECO:0000256" key="10">
    <source>
        <dbReference type="SAM" id="Coils"/>
    </source>
</evidence>
<dbReference type="AlphaFoldDB" id="A0AAJ0ZFX5"/>
<evidence type="ECO:0000256" key="5">
    <source>
        <dbReference type="ARBA" id="ARBA00022989"/>
    </source>
</evidence>
<dbReference type="InterPro" id="IPR003660">
    <property type="entry name" value="HAMP_dom"/>
</dbReference>
<protein>
    <submittedName>
        <fullName evidence="14">Methyl-accepting chemotaxis protein</fullName>
    </submittedName>
</protein>
<feature type="transmembrane region" description="Helical" evidence="11">
    <location>
        <begin position="193"/>
        <end position="212"/>
    </location>
</feature>
<dbReference type="CDD" id="cd06225">
    <property type="entry name" value="HAMP"/>
    <property type="match status" value="1"/>
</dbReference>
<dbReference type="Pfam" id="PF00015">
    <property type="entry name" value="MCPsignal"/>
    <property type="match status" value="1"/>
</dbReference>
<dbReference type="PANTHER" id="PTHR32089:SF112">
    <property type="entry name" value="LYSOZYME-LIKE PROTEIN-RELATED"/>
    <property type="match status" value="1"/>
</dbReference>
<evidence type="ECO:0000256" key="3">
    <source>
        <dbReference type="ARBA" id="ARBA00022481"/>
    </source>
</evidence>
<gene>
    <name evidence="14" type="ORF">I8747_02980</name>
</gene>
<comment type="subcellular location">
    <subcellularLocation>
        <location evidence="1">Cell membrane</location>
        <topology evidence="1">Multi-pass membrane protein</topology>
    </subcellularLocation>
</comment>
<dbReference type="SMART" id="SM01049">
    <property type="entry name" value="Cache_2"/>
    <property type="match status" value="1"/>
</dbReference>
<keyword evidence="4 11" id="KW-0812">Transmembrane</keyword>
<dbReference type="PROSITE" id="PS50885">
    <property type="entry name" value="HAMP"/>
    <property type="match status" value="1"/>
</dbReference>
<evidence type="ECO:0000256" key="6">
    <source>
        <dbReference type="ARBA" id="ARBA00023136"/>
    </source>
</evidence>
<dbReference type="GO" id="GO:0005886">
    <property type="term" value="C:plasma membrane"/>
    <property type="evidence" value="ECO:0007669"/>
    <property type="project" value="UniProtKB-SubCell"/>
</dbReference>
<sequence length="544" mass="58837">MNSLRRMSISRRLWLILIVAVLMLLTLGMLMLKQIRDDLYQAKAQKTQHVVQTANGVLAYFQGLESAGSLNRATAQKQALSAIRNLRYDQSDYFWINDLTPVMVMHPTNPKLDGQNLAAIRDPDGFAVFNEMVAIAKAKGAGMVNYRWPKPGASEPVQKTSYVQLFQPWGWIIGSGVYIDDVQAEFRSQVVKASVVGIAIALLMALLVLLIARSIVRPLQETVHAMANIASGESDLTRTLDTHGQDEVTELARHFNGFTAKLRLVVSQLQVSASALAQSSTDLGSNASQAQERSQQQSQQMELVATAINQVTYGVQDVAKNAEHAASEMRDAEAQAQQGQVNIDGSLQQIDRLSATIDQAVEVIRTLAQESTQIGSVLEVIHSIAEQTNLLALNAAIEAARAGEQGRGFAVVADEVRLLAQRTQKSTAEIQSMIERLQGHSEAAVKVIGDSSRASQQTIEQAGLAGESLNAIGQALRNLNGLNASIASATLQQAHVVEDINQNVTQAAGLSHSTALAAEQSSAASLHLKELSEQLNGLLRQFRV</sequence>
<dbReference type="EMBL" id="JAEEFW010000001">
    <property type="protein sequence ID" value="MBU4631767.1"/>
    <property type="molecule type" value="Genomic_DNA"/>
</dbReference>
<evidence type="ECO:0000259" key="13">
    <source>
        <dbReference type="PROSITE" id="PS50885"/>
    </source>
</evidence>
<dbReference type="Pfam" id="PF00672">
    <property type="entry name" value="HAMP"/>
    <property type="match status" value="1"/>
</dbReference>
<keyword evidence="7 9" id="KW-0807">Transducer</keyword>
<feature type="coiled-coil region" evidence="10">
    <location>
        <begin position="315"/>
        <end position="370"/>
    </location>
</feature>
<dbReference type="SMART" id="SM00304">
    <property type="entry name" value="HAMP"/>
    <property type="match status" value="1"/>
</dbReference>
<dbReference type="GO" id="GO:0006935">
    <property type="term" value="P:chemotaxis"/>
    <property type="evidence" value="ECO:0007669"/>
    <property type="project" value="UniProtKB-ARBA"/>
</dbReference>
<feature type="transmembrane region" description="Helical" evidence="11">
    <location>
        <begin position="12"/>
        <end position="32"/>
    </location>
</feature>
<keyword evidence="2" id="KW-1003">Cell membrane</keyword>
<organism evidence="14 15">
    <name type="scientific">Pseudomonas chlororaphis subsp. aurantiaca</name>
    <dbReference type="NCBI Taxonomy" id="86192"/>
    <lineage>
        <taxon>Bacteria</taxon>
        <taxon>Pseudomonadati</taxon>
        <taxon>Pseudomonadota</taxon>
        <taxon>Gammaproteobacteria</taxon>
        <taxon>Pseudomonadales</taxon>
        <taxon>Pseudomonadaceae</taxon>
        <taxon>Pseudomonas</taxon>
    </lineage>
</organism>
<proteinExistence type="inferred from homology"/>
<dbReference type="RefSeq" id="WP_216309870.1">
    <property type="nucleotide sequence ID" value="NZ_JAEEFW010000001.1"/>
</dbReference>
<dbReference type="InterPro" id="IPR004010">
    <property type="entry name" value="Double_Cache_2"/>
</dbReference>
<feature type="domain" description="Methyl-accepting transducer" evidence="12">
    <location>
        <begin position="272"/>
        <end position="508"/>
    </location>
</feature>
<keyword evidence="3" id="KW-0488">Methylation</keyword>